<comment type="caution">
    <text evidence="4">The sequence shown here is derived from an EMBL/GenBank/DDBJ whole genome shotgun (WGS) entry which is preliminary data.</text>
</comment>
<keyword evidence="3" id="KW-0472">Membrane</keyword>
<name>A0A0W8DWC5_PHYNI</name>
<sequence length="605" mass="66817">MKPPTNYGSENEEAHFIRRVAAPDRPNNKRRQKKRLAIAGATLGLLAASAGVGYTAMKNAGSTSAVKTANLKADMSNEAKAFISKLGDAFHPDFERIDQDHDGKLSKKEVIADLTQKEMVDVDRVKASDLPEDIKKNVVALLEGKLKSDSDCTRQALDQRQAAVTRADHEIFYYLLDVFCPRVTIAVTPPDQEEEEIPTENQQTVEIPTPDGGTTEVIIVGEPEDGKQTIAIPDEEGGYTTTEVRSIETPTGEQKILIPNAEGDITPVVVPEMPTEVTESTENTQVVDVVTSTGETEQVIIVGEPENGKQTVQIPDNEGGYTEKEAKVVETSEGEQLMTVDVVADNGEHEQVILVGEVEDGKQTVKILNDEGGYTTKEVKAVETDEGEKLVIPDGEGGTTVVEVPEVPAEVANTATDDTQVVNVVTPEGNQVQVVVEGEPEHGEQTVQIIDEHGDVTTEQVKVVETSEGDKLEIKTDEGYVAVEVPEVPEEVKQEIAEEQPSEPHQESKYMTKDEFRDWISKHYEDKLSLLKEEEQKLEEEARAKLGRVKGLQDCIVQAANKFGYYGVYEQPPHFQNAVDWIQNDCWVQDRWEPESPPERPMLRR</sequence>
<evidence type="ECO:0000256" key="3">
    <source>
        <dbReference type="SAM" id="Phobius"/>
    </source>
</evidence>
<evidence type="ECO:0000313" key="5">
    <source>
        <dbReference type="Proteomes" id="UP000052943"/>
    </source>
</evidence>
<dbReference type="Proteomes" id="UP000052943">
    <property type="component" value="Unassembled WGS sequence"/>
</dbReference>
<dbReference type="EMBL" id="LNFO01000571">
    <property type="protein sequence ID" value="KUG00724.1"/>
    <property type="molecule type" value="Genomic_DNA"/>
</dbReference>
<gene>
    <name evidence="4" type="ORF">AM587_10015771</name>
</gene>
<evidence type="ECO:0000256" key="2">
    <source>
        <dbReference type="SAM" id="MobiDB-lite"/>
    </source>
</evidence>
<evidence type="ECO:0008006" key="6">
    <source>
        <dbReference type="Google" id="ProtNLM"/>
    </source>
</evidence>
<dbReference type="STRING" id="4790.A0A0W8DWC5"/>
<evidence type="ECO:0000313" key="4">
    <source>
        <dbReference type="EMBL" id="KUG00724.1"/>
    </source>
</evidence>
<feature type="coiled-coil region" evidence="1">
    <location>
        <begin position="521"/>
        <end position="548"/>
    </location>
</feature>
<dbReference type="AlphaFoldDB" id="A0A0W8DWC5"/>
<accession>A0A0W8DWC5</accession>
<reference evidence="4 5" key="1">
    <citation type="submission" date="2015-11" db="EMBL/GenBank/DDBJ databases">
        <title>Genomes and virulence difference between two physiological races of Phytophthora nicotianae.</title>
        <authorList>
            <person name="Liu H."/>
            <person name="Ma X."/>
            <person name="Yu H."/>
            <person name="Fang D."/>
            <person name="Li Y."/>
            <person name="Wang X."/>
            <person name="Wang W."/>
            <person name="Dong Y."/>
            <person name="Xiao B."/>
        </authorList>
    </citation>
    <scope>NUCLEOTIDE SEQUENCE [LARGE SCALE GENOMIC DNA]</scope>
    <source>
        <strain evidence="5">race 0</strain>
    </source>
</reference>
<feature type="transmembrane region" description="Helical" evidence="3">
    <location>
        <begin position="36"/>
        <end position="57"/>
    </location>
</feature>
<dbReference type="OrthoDB" id="118455at2759"/>
<organism evidence="4 5">
    <name type="scientific">Phytophthora nicotianae</name>
    <name type="common">Potato buckeye rot agent</name>
    <name type="synonym">Phytophthora parasitica</name>
    <dbReference type="NCBI Taxonomy" id="4792"/>
    <lineage>
        <taxon>Eukaryota</taxon>
        <taxon>Sar</taxon>
        <taxon>Stramenopiles</taxon>
        <taxon>Oomycota</taxon>
        <taxon>Peronosporomycetes</taxon>
        <taxon>Peronosporales</taxon>
        <taxon>Peronosporaceae</taxon>
        <taxon>Phytophthora</taxon>
    </lineage>
</organism>
<keyword evidence="3" id="KW-0812">Transmembrane</keyword>
<feature type="region of interest" description="Disordered" evidence="2">
    <location>
        <begin position="191"/>
        <end position="212"/>
    </location>
</feature>
<keyword evidence="1" id="KW-0175">Coiled coil</keyword>
<dbReference type="PROSITE" id="PS00018">
    <property type="entry name" value="EF_HAND_1"/>
    <property type="match status" value="1"/>
</dbReference>
<proteinExistence type="predicted"/>
<keyword evidence="3" id="KW-1133">Transmembrane helix</keyword>
<protein>
    <recommendedName>
        <fullName evidence="6">EF-hand domain-containing protein</fullName>
    </recommendedName>
</protein>
<dbReference type="InterPro" id="IPR018247">
    <property type="entry name" value="EF_Hand_1_Ca_BS"/>
</dbReference>
<evidence type="ECO:0000256" key="1">
    <source>
        <dbReference type="SAM" id="Coils"/>
    </source>
</evidence>
<feature type="region of interest" description="Disordered" evidence="2">
    <location>
        <begin position="1"/>
        <end position="32"/>
    </location>
</feature>